<name>A0A177B8E7_9BILA</name>
<dbReference type="Proteomes" id="UP000078046">
    <property type="component" value="Unassembled WGS sequence"/>
</dbReference>
<feature type="transmembrane region" description="Helical" evidence="1">
    <location>
        <begin position="42"/>
        <end position="62"/>
    </location>
</feature>
<keyword evidence="3" id="KW-1185">Reference proteome</keyword>
<keyword evidence="1" id="KW-0472">Membrane</keyword>
<evidence type="ECO:0000313" key="2">
    <source>
        <dbReference type="EMBL" id="OAF69841.1"/>
    </source>
</evidence>
<organism evidence="2 3">
    <name type="scientific">Intoshia linei</name>
    <dbReference type="NCBI Taxonomy" id="1819745"/>
    <lineage>
        <taxon>Eukaryota</taxon>
        <taxon>Metazoa</taxon>
        <taxon>Spiralia</taxon>
        <taxon>Lophotrochozoa</taxon>
        <taxon>Mesozoa</taxon>
        <taxon>Orthonectida</taxon>
        <taxon>Rhopaluridae</taxon>
        <taxon>Intoshia</taxon>
    </lineage>
</organism>
<keyword evidence="1" id="KW-1133">Transmembrane helix</keyword>
<feature type="transmembrane region" description="Helical" evidence="1">
    <location>
        <begin position="74"/>
        <end position="97"/>
    </location>
</feature>
<sequence>MIGEKIKKLVNVFWVFLMIYLVYKTRYPLILFYGENLKLNTIHYIAQLSLVTIFSTIIYVLLQKHEIDELVNQEPYLVPFCTLAMAINTISSIICLYESNGLYSIPIFGAIVYGTTCSIVFLPG</sequence>
<proteinExistence type="predicted"/>
<dbReference type="Pfam" id="PF20479">
    <property type="entry name" value="TMEM128"/>
    <property type="match status" value="1"/>
</dbReference>
<feature type="transmembrane region" description="Helical" evidence="1">
    <location>
        <begin position="12"/>
        <end position="30"/>
    </location>
</feature>
<dbReference type="EMBL" id="LWCA01000222">
    <property type="protein sequence ID" value="OAF69841.1"/>
    <property type="molecule type" value="Genomic_DNA"/>
</dbReference>
<dbReference type="InterPro" id="IPR033579">
    <property type="entry name" value="TMEM128"/>
</dbReference>
<accession>A0A177B8E7</accession>
<evidence type="ECO:0000256" key="1">
    <source>
        <dbReference type="SAM" id="Phobius"/>
    </source>
</evidence>
<evidence type="ECO:0000313" key="3">
    <source>
        <dbReference type="Proteomes" id="UP000078046"/>
    </source>
</evidence>
<gene>
    <name evidence="2" type="ORF">A3Q56_02342</name>
</gene>
<reference evidence="2 3" key="1">
    <citation type="submission" date="2016-04" db="EMBL/GenBank/DDBJ databases">
        <title>The genome of Intoshia linei affirms orthonectids as highly simplified spiralians.</title>
        <authorList>
            <person name="Mikhailov K.V."/>
            <person name="Slusarev G.S."/>
            <person name="Nikitin M.A."/>
            <person name="Logacheva M.D."/>
            <person name="Penin A."/>
            <person name="Aleoshin V."/>
            <person name="Panchin Y.V."/>
        </authorList>
    </citation>
    <scope>NUCLEOTIDE SEQUENCE [LARGE SCALE GENOMIC DNA]</scope>
    <source>
        <strain evidence="2">Intl2013</strain>
        <tissue evidence="2">Whole animal</tissue>
    </source>
</reference>
<keyword evidence="1" id="KW-0812">Transmembrane</keyword>
<comment type="caution">
    <text evidence="2">The sequence shown here is derived from an EMBL/GenBank/DDBJ whole genome shotgun (WGS) entry which is preliminary data.</text>
</comment>
<protein>
    <submittedName>
        <fullName evidence="2">Uncharacterized protein</fullName>
    </submittedName>
</protein>
<dbReference type="AlphaFoldDB" id="A0A177B8E7"/>
<feature type="transmembrane region" description="Helical" evidence="1">
    <location>
        <begin position="103"/>
        <end position="122"/>
    </location>
</feature>